<dbReference type="Pfam" id="PF08344">
    <property type="entry name" value="TRP_2"/>
    <property type="match status" value="1"/>
</dbReference>
<dbReference type="NCBIfam" id="TIGR00870">
    <property type="entry name" value="trp"/>
    <property type="match status" value="1"/>
</dbReference>
<feature type="transmembrane region" description="Helical" evidence="18">
    <location>
        <begin position="619"/>
        <end position="637"/>
    </location>
</feature>
<evidence type="ECO:0000256" key="11">
    <source>
        <dbReference type="ARBA" id="ARBA00023273"/>
    </source>
</evidence>
<feature type="region of interest" description="Disordered" evidence="17">
    <location>
        <begin position="1921"/>
        <end position="2023"/>
    </location>
</feature>
<evidence type="ECO:0000256" key="4">
    <source>
        <dbReference type="ARBA" id="ARBA00022673"/>
    </source>
</evidence>
<dbReference type="InterPro" id="IPR036259">
    <property type="entry name" value="MFS_trans_sf"/>
</dbReference>
<keyword evidence="5 18" id="KW-0812">Transmembrane</keyword>
<dbReference type="InterPro" id="IPR013555">
    <property type="entry name" value="TRP_dom"/>
</dbReference>
<dbReference type="GO" id="GO:0033583">
    <property type="term" value="C:rhabdomere membrane"/>
    <property type="evidence" value="ECO:0007669"/>
    <property type="project" value="UniProtKB-SubCell"/>
</dbReference>
<keyword evidence="12" id="KW-0407">Ion channel</keyword>
<keyword evidence="6" id="KW-0677">Repeat</keyword>
<dbReference type="PROSITE" id="PS50088">
    <property type="entry name" value="ANK_REPEAT"/>
    <property type="match status" value="1"/>
</dbReference>
<dbReference type="Proteomes" id="UP000594454">
    <property type="component" value="Chromosome 3"/>
</dbReference>
<feature type="region of interest" description="Disordered" evidence="17">
    <location>
        <begin position="206"/>
        <end position="233"/>
    </location>
</feature>
<proteinExistence type="inferred from homology"/>
<evidence type="ECO:0000256" key="10">
    <source>
        <dbReference type="ARBA" id="ARBA00023136"/>
    </source>
</evidence>
<feature type="transmembrane region" description="Helical" evidence="18">
    <location>
        <begin position="1399"/>
        <end position="1420"/>
    </location>
</feature>
<evidence type="ECO:0000256" key="8">
    <source>
        <dbReference type="ARBA" id="ARBA00023043"/>
    </source>
</evidence>
<dbReference type="GO" id="GO:0015279">
    <property type="term" value="F:store-operated calcium channel activity"/>
    <property type="evidence" value="ECO:0007669"/>
    <property type="project" value="TreeGrafter"/>
</dbReference>
<feature type="transmembrane region" description="Helical" evidence="18">
    <location>
        <begin position="588"/>
        <end position="612"/>
    </location>
</feature>
<keyword evidence="11" id="KW-0966">Cell projection</keyword>
<comment type="subcellular location">
    <subcellularLocation>
        <location evidence="14">Cell projection</location>
        <location evidence="14">Rhabdomere membrane</location>
        <topology evidence="14">Multi-pass membrane protein</topology>
    </subcellularLocation>
</comment>
<feature type="transmembrane region" description="Helical" evidence="18">
    <location>
        <begin position="442"/>
        <end position="464"/>
    </location>
</feature>
<keyword evidence="10 18" id="KW-0472">Membrane</keyword>
<feature type="region of interest" description="Disordered" evidence="17">
    <location>
        <begin position="673"/>
        <end position="696"/>
    </location>
</feature>
<feature type="region of interest" description="Disordered" evidence="17">
    <location>
        <begin position="1894"/>
        <end position="1913"/>
    </location>
</feature>
<feature type="compositionally biased region" description="Basic and acidic residues" evidence="17">
    <location>
        <begin position="683"/>
        <end position="692"/>
    </location>
</feature>
<dbReference type="SUPFAM" id="SSF48403">
    <property type="entry name" value="Ankyrin repeat"/>
    <property type="match status" value="1"/>
</dbReference>
<evidence type="ECO:0000256" key="5">
    <source>
        <dbReference type="ARBA" id="ARBA00022692"/>
    </source>
</evidence>
<evidence type="ECO:0000256" key="1">
    <source>
        <dbReference type="ARBA" id="ARBA00022448"/>
    </source>
</evidence>
<keyword evidence="2" id="KW-1003">Cell membrane</keyword>
<dbReference type="InterPro" id="IPR002110">
    <property type="entry name" value="Ankyrin_rpt"/>
</dbReference>
<dbReference type="SMART" id="SM00248">
    <property type="entry name" value="ANK"/>
    <property type="match status" value="2"/>
</dbReference>
<dbReference type="GO" id="GO:0007601">
    <property type="term" value="P:visual perception"/>
    <property type="evidence" value="ECO:0007669"/>
    <property type="project" value="UniProtKB-KW"/>
</dbReference>
<evidence type="ECO:0000256" key="17">
    <source>
        <dbReference type="SAM" id="MobiDB-lite"/>
    </source>
</evidence>
<keyword evidence="13" id="KW-0716">Sensory transduction</keyword>
<dbReference type="PROSITE" id="PS50297">
    <property type="entry name" value="ANK_REP_REGION"/>
    <property type="match status" value="1"/>
</dbReference>
<dbReference type="GO" id="GO:0030425">
    <property type="term" value="C:dendrite"/>
    <property type="evidence" value="ECO:0007669"/>
    <property type="project" value="UniProtKB-ARBA"/>
</dbReference>
<feature type="compositionally biased region" description="Basic residues" evidence="17">
    <location>
        <begin position="206"/>
        <end position="222"/>
    </location>
</feature>
<keyword evidence="1" id="KW-0813">Transport</keyword>
<dbReference type="PANTHER" id="PTHR10117">
    <property type="entry name" value="TRANSIENT RECEPTOR POTENTIAL CHANNEL"/>
    <property type="match status" value="1"/>
</dbReference>
<dbReference type="FunCoup" id="A0A7R8UU73">
    <property type="interactions" value="54"/>
</dbReference>
<dbReference type="SUPFAM" id="SSF103473">
    <property type="entry name" value="MFS general substrate transporter"/>
    <property type="match status" value="1"/>
</dbReference>
<dbReference type="InterPro" id="IPR002153">
    <property type="entry name" value="TRPC_channel"/>
</dbReference>
<gene>
    <name evidence="20" type="ORF">HERILL_LOCUS8848</name>
</gene>
<protein>
    <recommendedName>
        <fullName evidence="19">Transient receptor ion channel domain-containing protein</fullName>
    </recommendedName>
</protein>
<accession>A0A7R8UU73</accession>
<name>A0A7R8UU73_HERIL</name>
<dbReference type="PANTHER" id="PTHR10117:SF54">
    <property type="entry name" value="TRANSIENT RECEPTOR POTENTIAL-GAMMA PROTEIN"/>
    <property type="match status" value="1"/>
</dbReference>
<evidence type="ECO:0000256" key="13">
    <source>
        <dbReference type="ARBA" id="ARBA00023305"/>
    </source>
</evidence>
<feature type="transmembrane region" description="Helical" evidence="18">
    <location>
        <begin position="1579"/>
        <end position="1601"/>
    </location>
</feature>
<reference evidence="20 21" key="1">
    <citation type="submission" date="2020-11" db="EMBL/GenBank/DDBJ databases">
        <authorList>
            <person name="Wallbank WR R."/>
            <person name="Pardo Diaz C."/>
            <person name="Kozak K."/>
            <person name="Martin S."/>
            <person name="Jiggins C."/>
            <person name="Moest M."/>
            <person name="Warren A I."/>
            <person name="Generalovic N T."/>
            <person name="Byers J.R.P. K."/>
            <person name="Montejo-Kovacevich G."/>
            <person name="Yen C E."/>
        </authorList>
    </citation>
    <scope>NUCLEOTIDE SEQUENCE [LARGE SCALE GENOMIC DNA]</scope>
</reference>
<dbReference type="EMBL" id="LR899011">
    <property type="protein sequence ID" value="CAD7086048.1"/>
    <property type="molecule type" value="Genomic_DNA"/>
</dbReference>
<keyword evidence="7 18" id="KW-1133">Transmembrane helix</keyword>
<evidence type="ECO:0000256" key="2">
    <source>
        <dbReference type="ARBA" id="ARBA00022475"/>
    </source>
</evidence>
<evidence type="ECO:0000256" key="18">
    <source>
        <dbReference type="SAM" id="Phobius"/>
    </source>
</evidence>
<evidence type="ECO:0000256" key="14">
    <source>
        <dbReference type="ARBA" id="ARBA00043946"/>
    </source>
</evidence>
<evidence type="ECO:0000256" key="16">
    <source>
        <dbReference type="PROSITE-ProRule" id="PRU00023"/>
    </source>
</evidence>
<feature type="transmembrane region" description="Helical" evidence="18">
    <location>
        <begin position="1281"/>
        <end position="1298"/>
    </location>
</feature>
<evidence type="ECO:0000256" key="9">
    <source>
        <dbReference type="ARBA" id="ARBA00023065"/>
    </source>
</evidence>
<feature type="domain" description="Transient receptor ion channel" evidence="19">
    <location>
        <begin position="1124"/>
        <end position="1186"/>
    </location>
</feature>
<dbReference type="Gene3D" id="1.20.1250.20">
    <property type="entry name" value="MFS general substrate transporter like domains"/>
    <property type="match status" value="3"/>
</dbReference>
<evidence type="ECO:0000256" key="12">
    <source>
        <dbReference type="ARBA" id="ARBA00023303"/>
    </source>
</evidence>
<keyword evidence="8 16" id="KW-0040">ANK repeat</keyword>
<feature type="transmembrane region" description="Helical" evidence="18">
    <location>
        <begin position="32"/>
        <end position="54"/>
    </location>
</feature>
<dbReference type="Pfam" id="PF00023">
    <property type="entry name" value="Ank"/>
    <property type="match status" value="1"/>
</dbReference>
<evidence type="ECO:0000256" key="7">
    <source>
        <dbReference type="ARBA" id="ARBA00022989"/>
    </source>
</evidence>
<feature type="transmembrane region" description="Helical" evidence="18">
    <location>
        <begin position="643"/>
        <end position="663"/>
    </location>
</feature>
<keyword evidence="4" id="KW-0107">Calcium channel</keyword>
<feature type="compositionally biased region" description="Acidic residues" evidence="17">
    <location>
        <begin position="673"/>
        <end position="682"/>
    </location>
</feature>
<feature type="transmembrane region" description="Helical" evidence="18">
    <location>
        <begin position="548"/>
        <end position="568"/>
    </location>
</feature>
<keyword evidence="3" id="KW-0106">Calcium</keyword>
<evidence type="ECO:0000313" key="20">
    <source>
        <dbReference type="EMBL" id="CAD7086048.1"/>
    </source>
</evidence>
<keyword evidence="9" id="KW-0406">Ion transport</keyword>
<dbReference type="OrthoDB" id="10056177at2759"/>
<dbReference type="SMART" id="SM01420">
    <property type="entry name" value="TRP_2"/>
    <property type="match status" value="1"/>
</dbReference>
<sequence>MGEEIATDTCEKVELTKFGKFCRKYGINSNLIMLKITLFVMYGATSSLLPYLTIHMQSIGLTVEEIAIIYLALPFTTFLSPPITGFLVDKFGKYKPVVVMSLLLNALFHHSLLFIPQQEIPGVMPAAYVIRHPQTGNVEVWWSPCPSRECPDEEEIDIVVDQCLDHCLLLEQNPRIEIAPPPTNAPIIEPPDVGEVDDLGFLVSNKKHKDHSGQNRTKHHNTHPSSTPHPLHNKTLLNHIRLKNDESSDESWLMSDSEEVTFFLLDMHADLADPREQLGMEIEPDDNETVTDFKQRFGEKLLWDSGVNVTALEEEDLRCGGLVTRSNMSGKYNLRLSELAADCMVQKCRFRRNGPEICPPDYKESDDMTFWIYFLLRFLATTMLSAGVTIMDPIALTMIEKYGGDFGRERLFSSIGMAIFSPITGILIDYSSRGLGYTDYSAAFYTYDVLLIISTITVILMPLGEKLPADNVFRDLWNLVKMPHVITFIMFLFALGNFWGFIESFLFLYLKELGAPNYLLGITITVGTVSSIPFLYGAEKITRIFGHVNLIIIAFFSHAGRLVGYSFIENAWWCFPFEAMEALSCHLMWVAAATYCSILAPKNLLATLIGVLGMAHFSLGRGSGSFFGGFLIAHFGTREAFRYMGLIAVVGGISYGTLHLAWLRKFDHQAEDKEDQEAMENGETEKLTEPATKDQGTTMSLERLSLMIKYNQIGSLTSLPRGSRADIHDHLTHRRSSYNVESLRSPKVGSGSASKVDLLKSALEIHHKTSNNSVLSNKTDKTSNQSLSRNRADSVPKLSHTNMKNISQPALEAVVVEGVETTFFPTTKIRKYPSGLLTTIPVTEFPTFPASNILVQILFINRHGMFDFNFLNKKSFPFHEKAEFKLHKWNERKTAETGDEEKNIHFTSTGRRKSMLAPILSKLKVNVDSYEYEKNDGSLSISMEKFPARKVKRHSIHGMMEEENIVRPHQEIQQLTLDEKKFLLAVERGDMAGTRRMLQQVQETGYFNINCVDPLGRTALLMAIDNENLEMVELLINYNVDTKDALLHAISEEFVEAVEVLLDHEDINLQNNGAHNWETTPEDTSTFTPDITPLILAAHRDNYEIIKILLDRGSILPMPHDVRCGCDECVLSRLEDSLRHSRSRINAYRALASPSLIALSSKDPILTAFELSWELRRLSFLEHEFKSEYQELRKQCQDFATALLDHTRTSNELEILLNHDPTAPVYEHGQRMHLNRLKLAIKLRQKKFVAHPNVQQLLASIWYEGLPGFRRKNMVLQALEIIRIGILFPLFSLAYIIAPYSTIGQTMRKPFIKFICHSASYFTFLFLLMLASQRIETFIGGWFWHPTAIIQDEVPTKRGAKPTFIEWMILAWVSGLIWSEVKQLWDVGLQEYLNDMWNVIDFVTNSLYVATVALRVVSFVQVRKEMATNRNAADLPREKWDTWDPMLISEGLFSAANIFSSLKLVYIFSVNPYLGPLQVSLSRMIMDIMKFFFLYVLVLFAFSSGLNQLLWYYADLEKKRCPEVSLNMPMNGTADPNACIVWRRFANLFETIQTLFWAVFGLIDLDSFELDGIKVFTRFWGMLMFGTYSVINIVVLLNLLIAMMNHSYQLISERADIEWKFARSKLWISYFEEGGTSPPPFNIIPTPKSLWYGFRWLRRIFCSSSSAARREHLKTIRKKAQQANDRDFKYQQIMRNLVRRYVTVEQRKAESQGVTEDDVNEIKQDISAFRCELVEILKNSGMDTNVSASQGTGGKKNRQKERRLMKGFNIAPPGSSNSLAPVSEFATSLDHFENNQDMLGSTFSNIFNPHFLHRKPCCINPTCGMMLIKDPSMSMHGSNSKINKCGAKTYTKRLANQKKRWGTLIEAAKAGNVSRILGRSRSEDSVYGVINPNMNAQHLPPESGMTEASQPKSGLNAMAALKRKRKKFSSSKNSSPVLDSVSINPDPSNERAIKRVSSFPACPTTGDISAKPRRHEHTQSQHESDELPPEYSVPDGTQMEPLSTAGNSREPLLNASVTSNVTN</sequence>
<feature type="transmembrane region" description="Helical" evidence="18">
    <location>
        <begin position="370"/>
        <end position="390"/>
    </location>
</feature>
<feature type="transmembrane region" description="Helical" evidence="18">
    <location>
        <begin position="66"/>
        <end position="88"/>
    </location>
</feature>
<evidence type="ECO:0000256" key="3">
    <source>
        <dbReference type="ARBA" id="ARBA00022568"/>
    </source>
</evidence>
<organism evidence="20 21">
    <name type="scientific">Hermetia illucens</name>
    <name type="common">Black soldier fly</name>
    <dbReference type="NCBI Taxonomy" id="343691"/>
    <lineage>
        <taxon>Eukaryota</taxon>
        <taxon>Metazoa</taxon>
        <taxon>Ecdysozoa</taxon>
        <taxon>Arthropoda</taxon>
        <taxon>Hexapoda</taxon>
        <taxon>Insecta</taxon>
        <taxon>Pterygota</taxon>
        <taxon>Neoptera</taxon>
        <taxon>Endopterygota</taxon>
        <taxon>Diptera</taxon>
        <taxon>Brachycera</taxon>
        <taxon>Stratiomyomorpha</taxon>
        <taxon>Stratiomyidae</taxon>
        <taxon>Hermetiinae</taxon>
        <taxon>Hermetia</taxon>
    </lineage>
</organism>
<keyword evidence="21" id="KW-1185">Reference proteome</keyword>
<feature type="compositionally biased region" description="Polar residues" evidence="17">
    <location>
        <begin position="770"/>
        <end position="789"/>
    </location>
</feature>
<dbReference type="PRINTS" id="PR01097">
    <property type="entry name" value="TRNSRECEPTRP"/>
</dbReference>
<dbReference type="Gene3D" id="1.25.40.20">
    <property type="entry name" value="Ankyrin repeat-containing domain"/>
    <property type="match status" value="1"/>
</dbReference>
<dbReference type="Pfam" id="PF12796">
    <property type="entry name" value="Ank_2"/>
    <property type="match status" value="1"/>
</dbReference>
<dbReference type="InParanoid" id="A0A7R8UU73"/>
<dbReference type="InterPro" id="IPR036770">
    <property type="entry name" value="Ankyrin_rpt-contain_sf"/>
</dbReference>
<feature type="transmembrane region" description="Helical" evidence="18">
    <location>
        <begin position="515"/>
        <end position="536"/>
    </location>
</feature>
<dbReference type="Pfam" id="PF00520">
    <property type="entry name" value="Ion_trans"/>
    <property type="match status" value="1"/>
</dbReference>
<dbReference type="FunFam" id="1.25.40.20:FF:000221">
    <property type="entry name" value="Transient receptor potential-gamma protein"/>
    <property type="match status" value="1"/>
</dbReference>
<evidence type="ECO:0000313" key="21">
    <source>
        <dbReference type="Proteomes" id="UP000594454"/>
    </source>
</evidence>
<evidence type="ECO:0000256" key="6">
    <source>
        <dbReference type="ARBA" id="ARBA00022737"/>
    </source>
</evidence>
<feature type="transmembrane region" description="Helical" evidence="18">
    <location>
        <begin position="1492"/>
        <end position="1514"/>
    </location>
</feature>
<feature type="transmembrane region" description="Helical" evidence="18">
    <location>
        <begin position="485"/>
        <end position="509"/>
    </location>
</feature>
<dbReference type="Pfam" id="PF12832">
    <property type="entry name" value="MFS_1_like"/>
    <property type="match status" value="1"/>
</dbReference>
<keyword evidence="13" id="KW-0844">Vision</keyword>
<dbReference type="CDD" id="cd17335">
    <property type="entry name" value="MFS_MFSD6"/>
    <property type="match status" value="1"/>
</dbReference>
<dbReference type="GO" id="GO:0070679">
    <property type="term" value="F:inositol 1,4,5 trisphosphate binding"/>
    <property type="evidence" value="ECO:0007669"/>
    <property type="project" value="TreeGrafter"/>
</dbReference>
<dbReference type="GO" id="GO:0051480">
    <property type="term" value="P:regulation of cytosolic calcium ion concentration"/>
    <property type="evidence" value="ECO:0007669"/>
    <property type="project" value="TreeGrafter"/>
</dbReference>
<comment type="similarity">
    <text evidence="15">Belongs to the transient receptor (TC 1.A.4) family. STrpC subfamily.</text>
</comment>
<feature type="transmembrane region" description="Helical" evidence="18">
    <location>
        <begin position="1310"/>
        <end position="1331"/>
    </location>
</feature>
<feature type="transmembrane region" description="Helical" evidence="18">
    <location>
        <begin position="411"/>
        <end position="430"/>
    </location>
</feature>
<feature type="region of interest" description="Disordered" evidence="17">
    <location>
        <begin position="769"/>
        <end position="801"/>
    </location>
</feature>
<feature type="repeat" description="ANK" evidence="16">
    <location>
        <begin position="1089"/>
        <end position="1121"/>
    </location>
</feature>
<evidence type="ECO:0000256" key="15">
    <source>
        <dbReference type="ARBA" id="ARBA00060916"/>
    </source>
</evidence>
<dbReference type="InterPro" id="IPR005821">
    <property type="entry name" value="Ion_trans_dom"/>
</dbReference>
<evidence type="ECO:0000259" key="19">
    <source>
        <dbReference type="SMART" id="SM01420"/>
    </source>
</evidence>
<dbReference type="InterPro" id="IPR024989">
    <property type="entry name" value="MFS_assoc_dom"/>
</dbReference>
<keyword evidence="3" id="KW-0109">Calcium transport</keyword>
<dbReference type="GO" id="GO:0034703">
    <property type="term" value="C:cation channel complex"/>
    <property type="evidence" value="ECO:0007669"/>
    <property type="project" value="UniProtKB-ARBA"/>
</dbReference>